<evidence type="ECO:0000313" key="2">
    <source>
        <dbReference type="EMBL" id="GBG66564.1"/>
    </source>
</evidence>
<organism evidence="2 3">
    <name type="scientific">Chara braunii</name>
    <name type="common">Braun's stonewort</name>
    <dbReference type="NCBI Taxonomy" id="69332"/>
    <lineage>
        <taxon>Eukaryota</taxon>
        <taxon>Viridiplantae</taxon>
        <taxon>Streptophyta</taxon>
        <taxon>Charophyceae</taxon>
        <taxon>Charales</taxon>
        <taxon>Characeae</taxon>
        <taxon>Chara</taxon>
    </lineage>
</organism>
<dbReference type="Proteomes" id="UP000265515">
    <property type="component" value="Unassembled WGS sequence"/>
</dbReference>
<comment type="caution">
    <text evidence="2">The sequence shown here is derived from an EMBL/GenBank/DDBJ whole genome shotgun (WGS) entry which is preliminary data.</text>
</comment>
<dbReference type="AlphaFoldDB" id="A0A388K911"/>
<dbReference type="EMBL" id="BFEA01000076">
    <property type="protein sequence ID" value="GBG66564.1"/>
    <property type="molecule type" value="Genomic_DNA"/>
</dbReference>
<gene>
    <name evidence="2" type="ORF">CBR_g64835</name>
</gene>
<feature type="compositionally biased region" description="Polar residues" evidence="1">
    <location>
        <begin position="22"/>
        <end position="32"/>
    </location>
</feature>
<keyword evidence="3" id="KW-1185">Reference proteome</keyword>
<evidence type="ECO:0000256" key="1">
    <source>
        <dbReference type="SAM" id="MobiDB-lite"/>
    </source>
</evidence>
<name>A0A388K911_CHABU</name>
<evidence type="ECO:0000313" key="3">
    <source>
        <dbReference type="Proteomes" id="UP000265515"/>
    </source>
</evidence>
<reference evidence="2 3" key="1">
    <citation type="journal article" date="2018" name="Cell">
        <title>The Chara Genome: Secondary Complexity and Implications for Plant Terrestrialization.</title>
        <authorList>
            <person name="Nishiyama T."/>
            <person name="Sakayama H."/>
            <person name="Vries J.D."/>
            <person name="Buschmann H."/>
            <person name="Saint-Marcoux D."/>
            <person name="Ullrich K.K."/>
            <person name="Haas F.B."/>
            <person name="Vanderstraeten L."/>
            <person name="Becker D."/>
            <person name="Lang D."/>
            <person name="Vosolsobe S."/>
            <person name="Rombauts S."/>
            <person name="Wilhelmsson P.K.I."/>
            <person name="Janitza P."/>
            <person name="Kern R."/>
            <person name="Heyl A."/>
            <person name="Rumpler F."/>
            <person name="Villalobos L.I.A.C."/>
            <person name="Clay J.M."/>
            <person name="Skokan R."/>
            <person name="Toyoda A."/>
            <person name="Suzuki Y."/>
            <person name="Kagoshima H."/>
            <person name="Schijlen E."/>
            <person name="Tajeshwar N."/>
            <person name="Catarino B."/>
            <person name="Hetherington A.J."/>
            <person name="Saltykova A."/>
            <person name="Bonnot C."/>
            <person name="Breuninger H."/>
            <person name="Symeonidi A."/>
            <person name="Radhakrishnan G.V."/>
            <person name="Van Nieuwerburgh F."/>
            <person name="Deforce D."/>
            <person name="Chang C."/>
            <person name="Karol K.G."/>
            <person name="Hedrich R."/>
            <person name="Ulvskov P."/>
            <person name="Glockner G."/>
            <person name="Delwiche C.F."/>
            <person name="Petrasek J."/>
            <person name="Van de Peer Y."/>
            <person name="Friml J."/>
            <person name="Beilby M."/>
            <person name="Dolan L."/>
            <person name="Kohara Y."/>
            <person name="Sugano S."/>
            <person name="Fujiyama A."/>
            <person name="Delaux P.-M."/>
            <person name="Quint M."/>
            <person name="TheiBen G."/>
            <person name="Hagemann M."/>
            <person name="Harholt J."/>
            <person name="Dunand C."/>
            <person name="Zachgo S."/>
            <person name="Langdale J."/>
            <person name="Maumus F."/>
            <person name="Straeten D.V.D."/>
            <person name="Gould S.B."/>
            <person name="Rensing S.A."/>
        </authorList>
    </citation>
    <scope>NUCLEOTIDE SEQUENCE [LARGE SCALE GENOMIC DNA]</scope>
    <source>
        <strain evidence="2 3">S276</strain>
    </source>
</reference>
<accession>A0A388K911</accession>
<feature type="compositionally biased region" description="Basic and acidic residues" evidence="1">
    <location>
        <begin position="49"/>
        <end position="87"/>
    </location>
</feature>
<feature type="compositionally biased region" description="Acidic residues" evidence="1">
    <location>
        <begin position="94"/>
        <end position="104"/>
    </location>
</feature>
<sequence>MSKVAEVVEVVDDVDEVAVESMSKQSRKTLTSWRRADDGVPDGVSQWGKIEDKSVSHRNTKGDDECAVDARRRPSAAEERPQRERARPQQSPQPEEEEEGQSAK</sequence>
<protein>
    <submittedName>
        <fullName evidence="2">Uncharacterized protein</fullName>
    </submittedName>
</protein>
<feature type="region of interest" description="Disordered" evidence="1">
    <location>
        <begin position="20"/>
        <end position="104"/>
    </location>
</feature>
<dbReference type="Gramene" id="GBG66564">
    <property type="protein sequence ID" value="GBG66564"/>
    <property type="gene ID" value="CBR_g64835"/>
</dbReference>
<proteinExistence type="predicted"/>